<organism evidence="3 4">
    <name type="scientific">Pseudoclavibacter terrae</name>
    <dbReference type="NCBI Taxonomy" id="1530195"/>
    <lineage>
        <taxon>Bacteria</taxon>
        <taxon>Bacillati</taxon>
        <taxon>Actinomycetota</taxon>
        <taxon>Actinomycetes</taxon>
        <taxon>Micrococcales</taxon>
        <taxon>Microbacteriaceae</taxon>
        <taxon>Pseudoclavibacter</taxon>
    </lineage>
</organism>
<protein>
    <submittedName>
        <fullName evidence="3">Methyltransferase domain-containing protein</fullName>
    </submittedName>
</protein>
<evidence type="ECO:0000256" key="1">
    <source>
        <dbReference type="SAM" id="MobiDB-lite"/>
    </source>
</evidence>
<reference evidence="3 4" key="1">
    <citation type="submission" date="2019-09" db="EMBL/GenBank/DDBJ databases">
        <title>Phylogeny of genus Pseudoclavibacter and closely related genus.</title>
        <authorList>
            <person name="Li Y."/>
        </authorList>
    </citation>
    <scope>NUCLEOTIDE SEQUENCE [LARGE SCALE GENOMIC DNA]</scope>
    <source>
        <strain evidence="3 4">THG-MD12</strain>
    </source>
</reference>
<feature type="domain" description="Methyltransferase" evidence="2">
    <location>
        <begin position="38"/>
        <end position="147"/>
    </location>
</feature>
<evidence type="ECO:0000259" key="2">
    <source>
        <dbReference type="Pfam" id="PF13847"/>
    </source>
</evidence>
<feature type="compositionally biased region" description="Basic residues" evidence="1">
    <location>
        <begin position="8"/>
        <end position="22"/>
    </location>
</feature>
<dbReference type="Proteomes" id="UP000490386">
    <property type="component" value="Unassembled WGS sequence"/>
</dbReference>
<feature type="region of interest" description="Disordered" evidence="1">
    <location>
        <begin position="1"/>
        <end position="22"/>
    </location>
</feature>
<keyword evidence="4" id="KW-1185">Reference proteome</keyword>
<dbReference type="GO" id="GO:0008168">
    <property type="term" value="F:methyltransferase activity"/>
    <property type="evidence" value="ECO:0007669"/>
    <property type="project" value="UniProtKB-KW"/>
</dbReference>
<dbReference type="SUPFAM" id="SSF53335">
    <property type="entry name" value="S-adenosyl-L-methionine-dependent methyltransferases"/>
    <property type="match status" value="1"/>
</dbReference>
<dbReference type="AlphaFoldDB" id="A0A7J5B5N9"/>
<keyword evidence="3" id="KW-0808">Transferase</keyword>
<dbReference type="Gene3D" id="3.40.50.150">
    <property type="entry name" value="Vaccinia Virus protein VP39"/>
    <property type="match status" value="1"/>
</dbReference>
<proteinExistence type="predicted"/>
<dbReference type="InterPro" id="IPR029063">
    <property type="entry name" value="SAM-dependent_MTases_sf"/>
</dbReference>
<evidence type="ECO:0000313" key="4">
    <source>
        <dbReference type="Proteomes" id="UP000490386"/>
    </source>
</evidence>
<keyword evidence="3" id="KW-0489">Methyltransferase</keyword>
<dbReference type="RefSeq" id="WP_151422647.1">
    <property type="nucleotide sequence ID" value="NZ_WBJX01000001.1"/>
</dbReference>
<gene>
    <name evidence="3" type="ORF">F8O03_03820</name>
</gene>
<dbReference type="CDD" id="cd02440">
    <property type="entry name" value="AdoMet_MTases"/>
    <property type="match status" value="1"/>
</dbReference>
<dbReference type="InterPro" id="IPR050508">
    <property type="entry name" value="Methyltransf_Superfamily"/>
</dbReference>
<accession>A0A7J5B5N9</accession>
<dbReference type="EMBL" id="WBJX01000001">
    <property type="protein sequence ID" value="KAB1639472.1"/>
    <property type="molecule type" value="Genomic_DNA"/>
</dbReference>
<dbReference type="Pfam" id="PF13847">
    <property type="entry name" value="Methyltransf_31"/>
    <property type="match status" value="1"/>
</dbReference>
<dbReference type="OrthoDB" id="9795634at2"/>
<name>A0A7J5B5N9_9MICO</name>
<dbReference type="GO" id="GO:0032259">
    <property type="term" value="P:methylation"/>
    <property type="evidence" value="ECO:0007669"/>
    <property type="project" value="UniProtKB-KW"/>
</dbReference>
<sequence>MEDSRVPRYTHGHHASVLRSHARRTAENSAAYLLPELEAGMRVLDVGCGPGSITLDLADRVGGTGQVTGIEVVDEPLGVARAAAADRGDARTRFLLGDVYALDFADGEFDVVHAHQVLQHLADPVAALREMRRVTKPGGLIAVRDVDYGTCVWAPQLPALDHWLAIYDRVARSNDGEPNAGRFLRRWARAAGLDETRLTASAWIFATPDEREWWGSTWAERATRSRFAEDARARGIASAGDLQQIADAWSAWAEDGDAEFVMTHVELLARV</sequence>
<dbReference type="InterPro" id="IPR025714">
    <property type="entry name" value="Methyltranfer_dom"/>
</dbReference>
<dbReference type="PANTHER" id="PTHR42912:SF93">
    <property type="entry name" value="N6-ADENOSINE-METHYLTRANSFERASE TMT1A"/>
    <property type="match status" value="1"/>
</dbReference>
<comment type="caution">
    <text evidence="3">The sequence shown here is derived from an EMBL/GenBank/DDBJ whole genome shotgun (WGS) entry which is preliminary data.</text>
</comment>
<dbReference type="PANTHER" id="PTHR42912">
    <property type="entry name" value="METHYLTRANSFERASE"/>
    <property type="match status" value="1"/>
</dbReference>
<evidence type="ECO:0000313" key="3">
    <source>
        <dbReference type="EMBL" id="KAB1639472.1"/>
    </source>
</evidence>